<organism evidence="2 3">
    <name type="scientific">Testicularia cyperi</name>
    <dbReference type="NCBI Taxonomy" id="1882483"/>
    <lineage>
        <taxon>Eukaryota</taxon>
        <taxon>Fungi</taxon>
        <taxon>Dikarya</taxon>
        <taxon>Basidiomycota</taxon>
        <taxon>Ustilaginomycotina</taxon>
        <taxon>Ustilaginomycetes</taxon>
        <taxon>Ustilaginales</taxon>
        <taxon>Anthracoideaceae</taxon>
        <taxon>Testicularia</taxon>
    </lineage>
</organism>
<proteinExistence type="predicted"/>
<dbReference type="EMBL" id="KZ819214">
    <property type="protein sequence ID" value="PWY97219.1"/>
    <property type="molecule type" value="Genomic_DNA"/>
</dbReference>
<keyword evidence="1" id="KW-0472">Membrane</keyword>
<keyword evidence="1" id="KW-0812">Transmembrane</keyword>
<keyword evidence="1" id="KW-1133">Transmembrane helix</keyword>
<sequence length="173" mass="19639">MSLSRFLFPAIHHVIKSSNHRIIQIYQTHPNSTGSQCFSEQRNTDSMGLFRQSPDSKSRSGSGSGSRLNILARCVAEPTGRTVVAIMREHRGRRQSGGICLGKLDLFLLCFCQCFCFCLYLCLCFWFWFGFCNPTNHQRETATADRQWPYLAAHVCLGLPLHSSGRFQTNLIK</sequence>
<evidence type="ECO:0000313" key="2">
    <source>
        <dbReference type="EMBL" id="PWY97219.1"/>
    </source>
</evidence>
<dbReference type="InParanoid" id="A0A317XFT7"/>
<accession>A0A317XFT7</accession>
<feature type="transmembrane region" description="Helical" evidence="1">
    <location>
        <begin position="106"/>
        <end position="129"/>
    </location>
</feature>
<dbReference type="AlphaFoldDB" id="A0A317XFT7"/>
<dbReference type="Proteomes" id="UP000246740">
    <property type="component" value="Unassembled WGS sequence"/>
</dbReference>
<evidence type="ECO:0000313" key="3">
    <source>
        <dbReference type="Proteomes" id="UP000246740"/>
    </source>
</evidence>
<keyword evidence="3" id="KW-1185">Reference proteome</keyword>
<name>A0A317XFT7_9BASI</name>
<reference evidence="2 3" key="1">
    <citation type="journal article" date="2018" name="Mol. Biol. Evol.">
        <title>Broad Genomic Sampling Reveals a Smut Pathogenic Ancestry of the Fungal Clade Ustilaginomycotina.</title>
        <authorList>
            <person name="Kijpornyongpan T."/>
            <person name="Mondo S.J."/>
            <person name="Barry K."/>
            <person name="Sandor L."/>
            <person name="Lee J."/>
            <person name="Lipzen A."/>
            <person name="Pangilinan J."/>
            <person name="LaButti K."/>
            <person name="Hainaut M."/>
            <person name="Henrissat B."/>
            <person name="Grigoriev I.V."/>
            <person name="Spatafora J.W."/>
            <person name="Aime M.C."/>
        </authorList>
    </citation>
    <scope>NUCLEOTIDE SEQUENCE [LARGE SCALE GENOMIC DNA]</scope>
    <source>
        <strain evidence="2 3">MCA 3645</strain>
    </source>
</reference>
<protein>
    <submittedName>
        <fullName evidence="2">Uncharacterized protein</fullName>
    </submittedName>
</protein>
<evidence type="ECO:0000256" key="1">
    <source>
        <dbReference type="SAM" id="Phobius"/>
    </source>
</evidence>
<gene>
    <name evidence="2" type="ORF">BCV70DRAFT_69938</name>
</gene>